<dbReference type="KEGG" id="vg:5658741"/>
<keyword evidence="3" id="KW-1185">Reference proteome</keyword>
<evidence type="ECO:0000256" key="1">
    <source>
        <dbReference type="SAM" id="Coils"/>
    </source>
</evidence>
<reference evidence="2 3" key="1">
    <citation type="journal article" date="2007" name="Virology">
        <title>Sequence and annotation of the 369-kb NY-2A and the 345-kb AR158 viruses that infect Chlorella NC64A.</title>
        <authorList>
            <person name="Fitzgerald L.A."/>
            <person name="Graves M.V."/>
            <person name="Li X."/>
            <person name="Feldblyum T."/>
            <person name="Nierman W.C."/>
            <person name="Van Etten J.L."/>
        </authorList>
    </citation>
    <scope>NUCLEOTIDE SEQUENCE [LARGE SCALE GENOMIC DNA]</scope>
    <source>
        <strain evidence="2 3">NY-2A</strain>
    </source>
</reference>
<evidence type="ECO:0000313" key="2">
    <source>
        <dbReference type="EMBL" id="ABT14517.1"/>
    </source>
</evidence>
<proteinExistence type="predicted"/>
<name>A7IVZ3_PBCVN</name>
<dbReference type="EMBL" id="DQ491002">
    <property type="protein sequence ID" value="ABT14517.1"/>
    <property type="molecule type" value="Genomic_DNA"/>
</dbReference>
<dbReference type="InterPro" id="IPR009820">
    <property type="entry name" value="DUF1390"/>
</dbReference>
<sequence>MNFKTCLIVFYLVLQPENHHLVDESISWILNRGTYSDYEQMVTQLSFISHIDKFHLNMICKCHMISMNDLDTYKTTFYMCGCGYKTIHPGNASRHKKTSCGHDMKSESKIFLLQEDVMTQQRLSDDAYSKILENDIKNLEIDIKKLENDIKNLETNNKKLETENKKLKNLLINKELDTCDVDSDDYFPGLVYYINDKELLTRGKIGRTADMNIKKLKSRYSIFGNPLIVCFVSTNIKADEKKLKDAMKAAGCMNDERGKESIHHSDEAMTVFHRVAIQCQ</sequence>
<dbReference type="RefSeq" id="YP_001497314.1">
    <property type="nucleotide sequence ID" value="NC_009898.1"/>
</dbReference>
<dbReference type="GeneID" id="5658741"/>
<organism evidence="2 3">
    <name type="scientific">Paramecium bursaria Chlorella virus NY2A</name>
    <name type="common">PBCV-NY2A</name>
    <dbReference type="NCBI Taxonomy" id="46021"/>
    <lineage>
        <taxon>Viruses</taxon>
        <taxon>Varidnaviria</taxon>
        <taxon>Bamfordvirae</taxon>
        <taxon>Nucleocytoviricota</taxon>
        <taxon>Megaviricetes</taxon>
        <taxon>Algavirales</taxon>
        <taxon>Phycodnaviridae</taxon>
        <taxon>Chlorovirus</taxon>
        <taxon>Chlorovirus americanus</taxon>
    </lineage>
</organism>
<keyword evidence="1" id="KW-0175">Coiled coil</keyword>
<dbReference type="Pfam" id="PF07150">
    <property type="entry name" value="DUF1390"/>
    <property type="match status" value="1"/>
</dbReference>
<dbReference type="Proteomes" id="UP000202419">
    <property type="component" value="Segment"/>
</dbReference>
<gene>
    <name evidence="2" type="primary">B118R</name>
    <name evidence="2" type="ORF">NY2A_B118R</name>
</gene>
<protein>
    <submittedName>
        <fullName evidence="2">Uncharacterized protein B118R</fullName>
    </submittedName>
</protein>
<dbReference type="OrthoDB" id="20404at10239"/>
<accession>A7IVZ3</accession>
<feature type="coiled-coil region" evidence="1">
    <location>
        <begin position="129"/>
        <end position="177"/>
    </location>
</feature>
<evidence type="ECO:0000313" key="3">
    <source>
        <dbReference type="Proteomes" id="UP000202419"/>
    </source>
</evidence>
<organismHost>
    <name type="scientific">Chlorella</name>
    <dbReference type="NCBI Taxonomy" id="3071"/>
</organismHost>